<dbReference type="AlphaFoldDB" id="A0AAN5DBX6"/>
<evidence type="ECO:0000256" key="1">
    <source>
        <dbReference type="SAM" id="MobiDB-lite"/>
    </source>
</evidence>
<dbReference type="EMBL" id="BTRK01000006">
    <property type="protein sequence ID" value="GMR59335.1"/>
    <property type="molecule type" value="Genomic_DNA"/>
</dbReference>
<feature type="compositionally biased region" description="Polar residues" evidence="1">
    <location>
        <begin position="43"/>
        <end position="72"/>
    </location>
</feature>
<feature type="region of interest" description="Disordered" evidence="1">
    <location>
        <begin position="1"/>
        <end position="88"/>
    </location>
</feature>
<dbReference type="Proteomes" id="UP001328107">
    <property type="component" value="Unassembled WGS sequence"/>
</dbReference>
<accession>A0AAN5DBX6</accession>
<evidence type="ECO:0000313" key="3">
    <source>
        <dbReference type="Proteomes" id="UP001328107"/>
    </source>
</evidence>
<keyword evidence="3" id="KW-1185">Reference proteome</keyword>
<feature type="region of interest" description="Disordered" evidence="1">
    <location>
        <begin position="115"/>
        <end position="163"/>
    </location>
</feature>
<proteinExistence type="predicted"/>
<protein>
    <submittedName>
        <fullName evidence="2">Uncharacterized protein</fullName>
    </submittedName>
</protein>
<gene>
    <name evidence="2" type="ORF">PMAYCL1PPCAC_29530</name>
</gene>
<organism evidence="2 3">
    <name type="scientific">Pristionchus mayeri</name>
    <dbReference type="NCBI Taxonomy" id="1317129"/>
    <lineage>
        <taxon>Eukaryota</taxon>
        <taxon>Metazoa</taxon>
        <taxon>Ecdysozoa</taxon>
        <taxon>Nematoda</taxon>
        <taxon>Chromadorea</taxon>
        <taxon>Rhabditida</taxon>
        <taxon>Rhabditina</taxon>
        <taxon>Diplogasteromorpha</taxon>
        <taxon>Diplogasteroidea</taxon>
        <taxon>Neodiplogasteridae</taxon>
        <taxon>Pristionchus</taxon>
    </lineage>
</organism>
<feature type="compositionally biased region" description="Basic and acidic residues" evidence="1">
    <location>
        <begin position="12"/>
        <end position="40"/>
    </location>
</feature>
<name>A0AAN5DBX6_9BILA</name>
<feature type="compositionally biased region" description="Polar residues" evidence="1">
    <location>
        <begin position="116"/>
        <end position="155"/>
    </location>
</feature>
<feature type="non-terminal residue" evidence="2">
    <location>
        <position position="1"/>
    </location>
</feature>
<reference evidence="3" key="1">
    <citation type="submission" date="2022-10" db="EMBL/GenBank/DDBJ databases">
        <title>Genome assembly of Pristionchus species.</title>
        <authorList>
            <person name="Yoshida K."/>
            <person name="Sommer R.J."/>
        </authorList>
    </citation>
    <scope>NUCLEOTIDE SEQUENCE [LARGE SCALE GENOMIC DNA]</scope>
    <source>
        <strain evidence="3">RS5460</strain>
    </source>
</reference>
<feature type="non-terminal residue" evidence="2">
    <location>
        <position position="163"/>
    </location>
</feature>
<comment type="caution">
    <text evidence="2">The sequence shown here is derived from an EMBL/GenBank/DDBJ whole genome shotgun (WGS) entry which is preliminary data.</text>
</comment>
<feature type="compositionally biased region" description="Basic and acidic residues" evidence="1">
    <location>
        <begin position="78"/>
        <end position="88"/>
    </location>
</feature>
<sequence>VEKGGSASVEKLSNEKASGSKEKSKEKESGSKEKDPETDLRLLQSTQSSTKKTEFTPSSCSNTQHNSNTAKSQHVARHFKDIPKPEKRVTAMNMKFGSGETIGSAEILKDVKMGASANSPVTQSTQKSSSEALKSQMTQLRSVAQPVTQLTQIKSVKSPVAKE</sequence>
<evidence type="ECO:0000313" key="2">
    <source>
        <dbReference type="EMBL" id="GMR59335.1"/>
    </source>
</evidence>